<evidence type="ECO:0000256" key="2">
    <source>
        <dbReference type="ARBA" id="ARBA00006706"/>
    </source>
</evidence>
<proteinExistence type="inferred from homology"/>
<dbReference type="SUPFAM" id="SSF48576">
    <property type="entry name" value="Terpenoid synthases"/>
    <property type="match status" value="2"/>
</dbReference>
<evidence type="ECO:0000256" key="6">
    <source>
        <dbReference type="ARBA" id="ARBA00023229"/>
    </source>
</evidence>
<sequence length="845" mass="89277">MPPTGMGPGSSERPCLVTDAELGAVFLPPAAMPAAGEPLAVPRHCQRLLLLVTPPRRRRLLVLAAAAAASASASSLGFARPSSAVRVASPAGGPSASRAAAVAAAAGRRGKPSLDYPPPPAAALAWPRYFSWLTAAAAVLQRGRRKLLGGSEAVALDPSLPMSVRLELIKSRRSLRSKATGVPRAFRSMLRQAADTLEEVPALIVTVAVLAGDAARRRGASLKPFRHLGEAQALLFTAGCLHLTMNEGGSANMRLLGGDFLFAEGQWMLAELGSLPTIRLISRMIRDISDGSSEGGAAATEQNASCTSDLGVEGALHAAFLRTGTYFAAVASGAAWIAGASPSTVSALRRYGAGLGCALRLAQYKEDAASQDIALWLSRSAREALQGLGNGSAAAAVRGMDRLALRLERSCSARLTELMRAKKPGEVSGLSFGEFERLRTGLDALYYTPDSEEGEKAGDLSGLAFKRDQAGERELQELIRSGLCTEPIPEGKAVPAKAWPEGGPKKALKGCMQCIGRELVSVNKMLDGTVFANCAESPLVQKAVSQLFRSGGKRLRPALVLLVARALGAQDANLRRVVKLAVSIEVLHSASLVHDDILDGADFRRGEQTAHVRYGDRAATLVGDFLFGQASCLVAELGSMPAVLLISKVVADFGRGELAQSAVRFEAIDYSLEDYLAKSFYKTASLLAAACQAAAVLSGVQPCSPEAQACYRFGLYVGLAFQVVDDVLDFTSSEEELGKPALADLKEGNLGAPVLFVAQQDSDRRATLDPDAHQELLDLLDRRLSQDGDLDRVRSLVDQAEGVEQAKALARRFVALAAVELGTLPESEARDGLRTFAEFVIARTY</sequence>
<name>A0A7S4V4V4_9DINO</name>
<comment type="similarity">
    <text evidence="2">Belongs to the FPP/GGPP synthase family.</text>
</comment>
<dbReference type="GO" id="GO:0046872">
    <property type="term" value="F:metal ion binding"/>
    <property type="evidence" value="ECO:0007669"/>
    <property type="project" value="UniProtKB-KW"/>
</dbReference>
<dbReference type="InterPro" id="IPR033749">
    <property type="entry name" value="Polyprenyl_synt_CS"/>
</dbReference>
<keyword evidence="5" id="KW-0460">Magnesium</keyword>
<keyword evidence="6" id="KW-0414">Isoprene biosynthesis</keyword>
<dbReference type="SFLD" id="SFLDS00005">
    <property type="entry name" value="Isoprenoid_Synthase_Type_I"/>
    <property type="match status" value="1"/>
</dbReference>
<dbReference type="Pfam" id="PF00348">
    <property type="entry name" value="polyprenyl_synt"/>
    <property type="match status" value="1"/>
</dbReference>
<comment type="cofactor">
    <cofactor evidence="1">
        <name>Mg(2+)</name>
        <dbReference type="ChEBI" id="CHEBI:18420"/>
    </cofactor>
</comment>
<organism evidence="7">
    <name type="scientific">Alexandrium monilatum</name>
    <dbReference type="NCBI Taxonomy" id="311494"/>
    <lineage>
        <taxon>Eukaryota</taxon>
        <taxon>Sar</taxon>
        <taxon>Alveolata</taxon>
        <taxon>Dinophyceae</taxon>
        <taxon>Gonyaulacales</taxon>
        <taxon>Pyrocystaceae</taxon>
        <taxon>Alexandrium</taxon>
    </lineage>
</organism>
<evidence type="ECO:0000313" key="7">
    <source>
        <dbReference type="EMBL" id="CAE4625092.1"/>
    </source>
</evidence>
<dbReference type="PANTHER" id="PTHR12001:SF69">
    <property type="entry name" value="ALL TRANS-POLYPRENYL-DIPHOSPHATE SYNTHASE PDSS1"/>
    <property type="match status" value="1"/>
</dbReference>
<dbReference type="GO" id="GO:1901663">
    <property type="term" value="P:quinone biosynthetic process"/>
    <property type="evidence" value="ECO:0007669"/>
    <property type="project" value="UniProtKB-ARBA"/>
</dbReference>
<reference evidence="7" key="1">
    <citation type="submission" date="2021-01" db="EMBL/GenBank/DDBJ databases">
        <authorList>
            <person name="Corre E."/>
            <person name="Pelletier E."/>
            <person name="Niang G."/>
            <person name="Scheremetjew M."/>
            <person name="Finn R."/>
            <person name="Kale V."/>
            <person name="Holt S."/>
            <person name="Cochrane G."/>
            <person name="Meng A."/>
            <person name="Brown T."/>
            <person name="Cohen L."/>
        </authorList>
    </citation>
    <scope>NUCLEOTIDE SEQUENCE</scope>
    <source>
        <strain evidence="7">CCMP3105</strain>
    </source>
</reference>
<dbReference type="GO" id="GO:0008299">
    <property type="term" value="P:isoprenoid biosynthetic process"/>
    <property type="evidence" value="ECO:0007669"/>
    <property type="project" value="UniProtKB-KW"/>
</dbReference>
<dbReference type="PROSITE" id="PS00444">
    <property type="entry name" value="POLYPRENYL_SYNTHASE_2"/>
    <property type="match status" value="1"/>
</dbReference>
<protein>
    <submittedName>
        <fullName evidence="7">Uncharacterized protein</fullName>
    </submittedName>
</protein>
<dbReference type="AlphaFoldDB" id="A0A7S4V4V4"/>
<dbReference type="InterPro" id="IPR008949">
    <property type="entry name" value="Isoprenoid_synthase_dom_sf"/>
</dbReference>
<dbReference type="PROSITE" id="PS00723">
    <property type="entry name" value="POLYPRENYL_SYNTHASE_1"/>
    <property type="match status" value="1"/>
</dbReference>
<dbReference type="CDD" id="cd00685">
    <property type="entry name" value="Trans_IPPS_HT"/>
    <property type="match status" value="1"/>
</dbReference>
<gene>
    <name evidence="7" type="ORF">AMON00008_LOCUS40517</name>
</gene>
<dbReference type="EMBL" id="HBNR01057604">
    <property type="protein sequence ID" value="CAE4625092.1"/>
    <property type="molecule type" value="Transcribed_RNA"/>
</dbReference>
<evidence type="ECO:0000256" key="4">
    <source>
        <dbReference type="ARBA" id="ARBA00022723"/>
    </source>
</evidence>
<dbReference type="InterPro" id="IPR000092">
    <property type="entry name" value="Polyprenyl_synt"/>
</dbReference>
<evidence type="ECO:0000256" key="1">
    <source>
        <dbReference type="ARBA" id="ARBA00001946"/>
    </source>
</evidence>
<keyword evidence="4" id="KW-0479">Metal-binding</keyword>
<evidence type="ECO:0000256" key="3">
    <source>
        <dbReference type="ARBA" id="ARBA00022679"/>
    </source>
</evidence>
<dbReference type="PANTHER" id="PTHR12001">
    <property type="entry name" value="GERANYLGERANYL PYROPHOSPHATE SYNTHASE"/>
    <property type="match status" value="1"/>
</dbReference>
<evidence type="ECO:0000256" key="5">
    <source>
        <dbReference type="ARBA" id="ARBA00022842"/>
    </source>
</evidence>
<dbReference type="InterPro" id="IPR006311">
    <property type="entry name" value="TAT_signal"/>
</dbReference>
<dbReference type="GO" id="GO:0004659">
    <property type="term" value="F:prenyltransferase activity"/>
    <property type="evidence" value="ECO:0007669"/>
    <property type="project" value="InterPro"/>
</dbReference>
<dbReference type="PROSITE" id="PS51318">
    <property type="entry name" value="TAT"/>
    <property type="match status" value="1"/>
</dbReference>
<dbReference type="Gene3D" id="1.10.600.10">
    <property type="entry name" value="Farnesyl Diphosphate Synthase"/>
    <property type="match status" value="2"/>
</dbReference>
<accession>A0A7S4V4V4</accession>
<keyword evidence="3" id="KW-0808">Transferase</keyword>